<dbReference type="SUPFAM" id="SSF53098">
    <property type="entry name" value="Ribonuclease H-like"/>
    <property type="match status" value="1"/>
</dbReference>
<comment type="caution">
    <text evidence="3">The sequence shown here is derived from an EMBL/GenBank/DDBJ whole genome shotgun (WGS) entry which is preliminary data.</text>
</comment>
<dbReference type="GO" id="GO:0003676">
    <property type="term" value="F:nucleic acid binding"/>
    <property type="evidence" value="ECO:0007669"/>
    <property type="project" value="InterPro"/>
</dbReference>
<accession>A0A6L2JH08</accession>
<gene>
    <name evidence="3" type="ORF">Tci_007950</name>
</gene>
<dbReference type="EMBL" id="BKCJ010000754">
    <property type="protein sequence ID" value="GEU35972.1"/>
    <property type="molecule type" value="Genomic_DNA"/>
</dbReference>
<dbReference type="PANTHER" id="PTHR42648">
    <property type="entry name" value="TRANSPOSASE, PUTATIVE-RELATED"/>
    <property type="match status" value="1"/>
</dbReference>
<dbReference type="Gene3D" id="3.30.420.10">
    <property type="entry name" value="Ribonuclease H-like superfamily/Ribonuclease H"/>
    <property type="match status" value="1"/>
</dbReference>
<protein>
    <submittedName>
        <fullName evidence="3">Gag-Pol polyprotein</fullName>
    </submittedName>
</protein>
<evidence type="ECO:0000313" key="3">
    <source>
        <dbReference type="EMBL" id="GEU35972.1"/>
    </source>
</evidence>
<dbReference type="Pfam" id="PF13976">
    <property type="entry name" value="gag_pre-integrs"/>
    <property type="match status" value="1"/>
</dbReference>
<sequence>MFVQHKGQRRLTSLFNTKKDRIQQTQSRAKKNKLEDHPRNVRPSLHNKKSVVNTKALSSIPNSKLNVNSDLKCGCPNCSLVSGLQMLQAYDWRPLSAHQLRTEFLGTVKFGNDHVAKIMGYGDYKIRNVTISRASKTKSWLWHRRLSHLNFDAINHLAKQGLVQGLPKLKFKKDHLCSTCAMGKSKKKSHKPKSKDTNQEKLYLLLMDLCGPMRVESVNGKKYILVIINDYSRFTWVKCLRSEDEAPDFIIKSLMMIQVRLKVPVHHVEEAIYDIKVAHMGNDSLFGVPIPEVTSALSSSTVLPHTIVQPDHQIPQHNGKWTKDHPLDNIIDQLSRPVSTRLQLYEQALFCDYDAFPTLFYRFAVNRESARDVYSKRRIIAVTELKIVEWDNYKHLDWITRWTLTDVRTALDDHLKGIRIMYLPQTIWRKSDKERAATMIQAIDKQLKTRRIMRSLERFVGGRLYEGYFRMLQRTI</sequence>
<feature type="region of interest" description="Disordered" evidence="1">
    <location>
        <begin position="20"/>
        <end position="46"/>
    </location>
</feature>
<feature type="domain" description="GAG-pre-integrase" evidence="2">
    <location>
        <begin position="129"/>
        <end position="185"/>
    </location>
</feature>
<organism evidence="3">
    <name type="scientific">Tanacetum cinerariifolium</name>
    <name type="common">Dalmatian daisy</name>
    <name type="synonym">Chrysanthemum cinerariifolium</name>
    <dbReference type="NCBI Taxonomy" id="118510"/>
    <lineage>
        <taxon>Eukaryota</taxon>
        <taxon>Viridiplantae</taxon>
        <taxon>Streptophyta</taxon>
        <taxon>Embryophyta</taxon>
        <taxon>Tracheophyta</taxon>
        <taxon>Spermatophyta</taxon>
        <taxon>Magnoliopsida</taxon>
        <taxon>eudicotyledons</taxon>
        <taxon>Gunneridae</taxon>
        <taxon>Pentapetalae</taxon>
        <taxon>asterids</taxon>
        <taxon>campanulids</taxon>
        <taxon>Asterales</taxon>
        <taxon>Asteraceae</taxon>
        <taxon>Asteroideae</taxon>
        <taxon>Anthemideae</taxon>
        <taxon>Anthemidinae</taxon>
        <taxon>Tanacetum</taxon>
    </lineage>
</organism>
<dbReference type="PANTHER" id="PTHR42648:SF18">
    <property type="entry name" value="RETROTRANSPOSON, UNCLASSIFIED-LIKE PROTEIN"/>
    <property type="match status" value="1"/>
</dbReference>
<reference evidence="3" key="1">
    <citation type="journal article" date="2019" name="Sci. Rep.">
        <title>Draft genome of Tanacetum cinerariifolium, the natural source of mosquito coil.</title>
        <authorList>
            <person name="Yamashiro T."/>
            <person name="Shiraishi A."/>
            <person name="Satake H."/>
            <person name="Nakayama K."/>
        </authorList>
    </citation>
    <scope>NUCLEOTIDE SEQUENCE</scope>
</reference>
<proteinExistence type="predicted"/>
<dbReference type="InterPro" id="IPR039537">
    <property type="entry name" value="Retrotran_Ty1/copia-like"/>
</dbReference>
<dbReference type="InterPro" id="IPR025724">
    <property type="entry name" value="GAG-pre-integrase_dom"/>
</dbReference>
<dbReference type="InterPro" id="IPR012337">
    <property type="entry name" value="RNaseH-like_sf"/>
</dbReference>
<name>A0A6L2JH08_TANCI</name>
<dbReference type="InterPro" id="IPR036397">
    <property type="entry name" value="RNaseH_sf"/>
</dbReference>
<evidence type="ECO:0000256" key="1">
    <source>
        <dbReference type="SAM" id="MobiDB-lite"/>
    </source>
</evidence>
<dbReference type="AlphaFoldDB" id="A0A6L2JH08"/>
<evidence type="ECO:0000259" key="2">
    <source>
        <dbReference type="Pfam" id="PF13976"/>
    </source>
</evidence>